<accession>A0ABD1I8M9</accession>
<dbReference type="InterPro" id="IPR051320">
    <property type="entry name" value="Viral_Replic_Matur_Polypro"/>
</dbReference>
<dbReference type="CDD" id="cd01647">
    <property type="entry name" value="RT_LTR"/>
    <property type="match status" value="1"/>
</dbReference>
<dbReference type="InterPro" id="IPR043502">
    <property type="entry name" value="DNA/RNA_pol_sf"/>
</dbReference>
<dbReference type="Gene3D" id="3.30.70.270">
    <property type="match status" value="2"/>
</dbReference>
<dbReference type="Pfam" id="PF00078">
    <property type="entry name" value="RVT_1"/>
    <property type="match status" value="1"/>
</dbReference>
<reference evidence="2 3" key="1">
    <citation type="submission" date="2024-06" db="EMBL/GenBank/DDBJ databases">
        <title>A chromosome level genome sequence of Diviner's sage (Salvia divinorum).</title>
        <authorList>
            <person name="Ford S.A."/>
            <person name="Ro D.-K."/>
            <person name="Ness R.W."/>
            <person name="Phillips M.A."/>
        </authorList>
    </citation>
    <scope>NUCLEOTIDE SEQUENCE [LARGE SCALE GENOMIC DNA]</scope>
    <source>
        <strain evidence="2">SAF-2024a</strain>
        <tissue evidence="2">Leaf</tissue>
    </source>
</reference>
<dbReference type="AlphaFoldDB" id="A0ABD1I8M9"/>
<sequence>MPFGLTNALAAFIDLMNRVFQPYLDMFVIIFIDDILVYSKNKNEHEQHLRIVLQTLRENKLYAKFSKCEFWLSEITFLGHNVSAGGIKVDPKKIEVVTNWRPPKNVSEVQSFLGLAGYYRRFVKGFSIIAKPITTLLQKNVPFHWSEECQASFEKLKASLGLEWEN</sequence>
<comment type="caution">
    <text evidence="2">The sequence shown here is derived from an EMBL/GenBank/DDBJ whole genome shotgun (WGS) entry which is preliminary data.</text>
</comment>
<evidence type="ECO:0000313" key="3">
    <source>
        <dbReference type="Proteomes" id="UP001567538"/>
    </source>
</evidence>
<dbReference type="FunFam" id="3.30.70.270:FF:000003">
    <property type="entry name" value="Transposon Ty3-G Gag-Pol polyprotein"/>
    <property type="match status" value="1"/>
</dbReference>
<evidence type="ECO:0000313" key="2">
    <source>
        <dbReference type="EMBL" id="KAL1564722.1"/>
    </source>
</evidence>
<proteinExistence type="predicted"/>
<feature type="domain" description="Reverse transcriptase" evidence="1">
    <location>
        <begin position="1"/>
        <end position="82"/>
    </location>
</feature>
<dbReference type="PROSITE" id="PS50878">
    <property type="entry name" value="RT_POL"/>
    <property type="match status" value="1"/>
</dbReference>
<name>A0ABD1I8M9_SALDI</name>
<dbReference type="FunFam" id="3.30.70.270:FF:000020">
    <property type="entry name" value="Transposon Tf2-6 polyprotein-like Protein"/>
    <property type="match status" value="1"/>
</dbReference>
<dbReference type="InterPro" id="IPR043128">
    <property type="entry name" value="Rev_trsase/Diguanyl_cyclase"/>
</dbReference>
<dbReference type="PANTHER" id="PTHR33064:SF37">
    <property type="entry name" value="RIBONUCLEASE H"/>
    <property type="match status" value="1"/>
</dbReference>
<protein>
    <recommendedName>
        <fullName evidence="1">Reverse transcriptase domain-containing protein</fullName>
    </recommendedName>
</protein>
<dbReference type="EMBL" id="JBEAFC010000003">
    <property type="protein sequence ID" value="KAL1564722.1"/>
    <property type="molecule type" value="Genomic_DNA"/>
</dbReference>
<dbReference type="PANTHER" id="PTHR33064">
    <property type="entry name" value="POL PROTEIN"/>
    <property type="match status" value="1"/>
</dbReference>
<organism evidence="2 3">
    <name type="scientific">Salvia divinorum</name>
    <name type="common">Maria pastora</name>
    <name type="synonym">Diviner's sage</name>
    <dbReference type="NCBI Taxonomy" id="28513"/>
    <lineage>
        <taxon>Eukaryota</taxon>
        <taxon>Viridiplantae</taxon>
        <taxon>Streptophyta</taxon>
        <taxon>Embryophyta</taxon>
        <taxon>Tracheophyta</taxon>
        <taxon>Spermatophyta</taxon>
        <taxon>Magnoliopsida</taxon>
        <taxon>eudicotyledons</taxon>
        <taxon>Gunneridae</taxon>
        <taxon>Pentapetalae</taxon>
        <taxon>asterids</taxon>
        <taxon>lamiids</taxon>
        <taxon>Lamiales</taxon>
        <taxon>Lamiaceae</taxon>
        <taxon>Nepetoideae</taxon>
        <taxon>Mentheae</taxon>
        <taxon>Salviinae</taxon>
        <taxon>Salvia</taxon>
        <taxon>Salvia subgen. Calosphace</taxon>
    </lineage>
</organism>
<gene>
    <name evidence="2" type="ORF">AAHA92_07028</name>
</gene>
<dbReference type="InterPro" id="IPR000477">
    <property type="entry name" value="RT_dom"/>
</dbReference>
<dbReference type="Proteomes" id="UP001567538">
    <property type="component" value="Unassembled WGS sequence"/>
</dbReference>
<keyword evidence="3" id="KW-1185">Reference proteome</keyword>
<evidence type="ECO:0000259" key="1">
    <source>
        <dbReference type="PROSITE" id="PS50878"/>
    </source>
</evidence>
<dbReference type="SUPFAM" id="SSF56672">
    <property type="entry name" value="DNA/RNA polymerases"/>
    <property type="match status" value="1"/>
</dbReference>